<name>A0A1G5Z9U2_9HYPH</name>
<dbReference type="Pfam" id="PF00440">
    <property type="entry name" value="TetR_N"/>
    <property type="match status" value="1"/>
</dbReference>
<dbReference type="Pfam" id="PF17939">
    <property type="entry name" value="TetR_C_30"/>
    <property type="match status" value="1"/>
</dbReference>
<evidence type="ECO:0000256" key="3">
    <source>
        <dbReference type="ARBA" id="ARBA00023163"/>
    </source>
</evidence>
<dbReference type="AlphaFoldDB" id="A0A1G5Z9U2"/>
<dbReference type="EMBL" id="FMXM01000015">
    <property type="protein sequence ID" value="SDA91412.1"/>
    <property type="molecule type" value="Genomic_DNA"/>
</dbReference>
<dbReference type="Proteomes" id="UP000198588">
    <property type="component" value="Unassembled WGS sequence"/>
</dbReference>
<protein>
    <submittedName>
        <fullName evidence="7">Transcriptional regulator, TetR family</fullName>
    </submittedName>
</protein>
<proteinExistence type="predicted"/>
<dbReference type="PRINTS" id="PR00455">
    <property type="entry name" value="HTHTETR"/>
</dbReference>
<organism evidence="7 8">
    <name type="scientific">Mesorhizobium qingshengii</name>
    <dbReference type="NCBI Taxonomy" id="1165689"/>
    <lineage>
        <taxon>Bacteria</taxon>
        <taxon>Pseudomonadati</taxon>
        <taxon>Pseudomonadota</taxon>
        <taxon>Alphaproteobacteria</taxon>
        <taxon>Hyphomicrobiales</taxon>
        <taxon>Phyllobacteriaceae</taxon>
        <taxon>Mesorhizobium</taxon>
    </lineage>
</organism>
<dbReference type="RefSeq" id="WP_091582378.1">
    <property type="nucleotide sequence ID" value="NZ_FMXM01000015.1"/>
</dbReference>
<feature type="region of interest" description="Disordered" evidence="5">
    <location>
        <begin position="1"/>
        <end position="20"/>
    </location>
</feature>
<dbReference type="InterPro" id="IPR001647">
    <property type="entry name" value="HTH_TetR"/>
</dbReference>
<gene>
    <name evidence="7" type="ORF">SAMN02927914_04512</name>
</gene>
<dbReference type="PROSITE" id="PS01081">
    <property type="entry name" value="HTH_TETR_1"/>
    <property type="match status" value="1"/>
</dbReference>
<dbReference type="InterPro" id="IPR023772">
    <property type="entry name" value="DNA-bd_HTH_TetR-type_CS"/>
</dbReference>
<dbReference type="PANTHER" id="PTHR30055:SF234">
    <property type="entry name" value="HTH-TYPE TRANSCRIPTIONAL REGULATOR BETI"/>
    <property type="match status" value="1"/>
</dbReference>
<dbReference type="Gene3D" id="1.10.357.10">
    <property type="entry name" value="Tetracycline Repressor, domain 2"/>
    <property type="match status" value="1"/>
</dbReference>
<dbReference type="InterPro" id="IPR050109">
    <property type="entry name" value="HTH-type_TetR-like_transc_reg"/>
</dbReference>
<accession>A0A1G5Z9U2</accession>
<keyword evidence="3" id="KW-0804">Transcription</keyword>
<evidence type="ECO:0000313" key="7">
    <source>
        <dbReference type="EMBL" id="SDA91412.1"/>
    </source>
</evidence>
<dbReference type="SUPFAM" id="SSF46689">
    <property type="entry name" value="Homeodomain-like"/>
    <property type="match status" value="1"/>
</dbReference>
<dbReference type="PROSITE" id="PS50977">
    <property type="entry name" value="HTH_TETR_2"/>
    <property type="match status" value="1"/>
</dbReference>
<dbReference type="SUPFAM" id="SSF48498">
    <property type="entry name" value="Tetracyclin repressor-like, C-terminal domain"/>
    <property type="match status" value="1"/>
</dbReference>
<evidence type="ECO:0000313" key="8">
    <source>
        <dbReference type="Proteomes" id="UP000198588"/>
    </source>
</evidence>
<dbReference type="OrthoDB" id="2356263at2"/>
<dbReference type="GO" id="GO:0003700">
    <property type="term" value="F:DNA-binding transcription factor activity"/>
    <property type="evidence" value="ECO:0007669"/>
    <property type="project" value="TreeGrafter"/>
</dbReference>
<evidence type="ECO:0000256" key="1">
    <source>
        <dbReference type="ARBA" id="ARBA00023015"/>
    </source>
</evidence>
<evidence type="ECO:0000256" key="2">
    <source>
        <dbReference type="ARBA" id="ARBA00023125"/>
    </source>
</evidence>
<keyword evidence="1" id="KW-0805">Transcription regulation</keyword>
<dbReference type="STRING" id="1165689.SAMN02927914_04512"/>
<keyword evidence="2 4" id="KW-0238">DNA-binding</keyword>
<feature type="domain" description="HTH tetR-type" evidence="6">
    <location>
        <begin position="21"/>
        <end position="81"/>
    </location>
</feature>
<evidence type="ECO:0000256" key="4">
    <source>
        <dbReference type="PROSITE-ProRule" id="PRU00335"/>
    </source>
</evidence>
<dbReference type="InterPro" id="IPR036271">
    <property type="entry name" value="Tet_transcr_reg_TetR-rel_C_sf"/>
</dbReference>
<reference evidence="7 8" key="1">
    <citation type="submission" date="2016-10" db="EMBL/GenBank/DDBJ databases">
        <authorList>
            <person name="de Groot N.N."/>
        </authorList>
    </citation>
    <scope>NUCLEOTIDE SEQUENCE [LARGE SCALE GENOMIC DNA]</scope>
    <source>
        <strain evidence="7 8">CGMCC 1.12097</strain>
    </source>
</reference>
<dbReference type="GO" id="GO:0000976">
    <property type="term" value="F:transcription cis-regulatory region binding"/>
    <property type="evidence" value="ECO:0007669"/>
    <property type="project" value="TreeGrafter"/>
</dbReference>
<dbReference type="InterPro" id="IPR009057">
    <property type="entry name" value="Homeodomain-like_sf"/>
</dbReference>
<dbReference type="InterPro" id="IPR041586">
    <property type="entry name" value="PsrA_TetR_C"/>
</dbReference>
<evidence type="ECO:0000256" key="5">
    <source>
        <dbReference type="SAM" id="MobiDB-lite"/>
    </source>
</evidence>
<sequence length="248" mass="27197">MPRKSGAKDPIVATSATGDETDTRERILHAANRLFAERGFDGATLREITEAARANLAAVNYYFRSKDELIRSTLESALKPIVAARLEALKACERAYPDRLPPLESLADALVRPMAELSSGENRDRLLLLLQVRTIAQAATNSVVADHFRPLHERFIDVLQKVLPNLSRAELALRYDCARGATLQILVDLAPAAQLVVSPAERATTIDRHEWLIAGLVQFVSAGLRAPPTVLRQPTTRKKAPGAATKPR</sequence>
<dbReference type="PANTHER" id="PTHR30055">
    <property type="entry name" value="HTH-TYPE TRANSCRIPTIONAL REGULATOR RUTR"/>
    <property type="match status" value="1"/>
</dbReference>
<evidence type="ECO:0000259" key="6">
    <source>
        <dbReference type="PROSITE" id="PS50977"/>
    </source>
</evidence>
<feature type="DNA-binding region" description="H-T-H motif" evidence="4">
    <location>
        <begin position="44"/>
        <end position="63"/>
    </location>
</feature>